<dbReference type="PRINTS" id="PR00505">
    <property type="entry name" value="D12N6MTFRASE"/>
</dbReference>
<evidence type="ECO:0000313" key="9">
    <source>
        <dbReference type="Proteomes" id="UP000184114"/>
    </source>
</evidence>
<keyword evidence="9" id="KW-1185">Reference proteome</keyword>
<dbReference type="GO" id="GO:0032259">
    <property type="term" value="P:methylation"/>
    <property type="evidence" value="ECO:0007669"/>
    <property type="project" value="UniProtKB-KW"/>
</dbReference>
<feature type="binding site" evidence="7">
    <location>
        <position position="50"/>
    </location>
    <ligand>
        <name>S-adenosyl-L-methionine</name>
        <dbReference type="ChEBI" id="CHEBI:59789"/>
    </ligand>
</feature>
<dbReference type="PANTHER" id="PTHR30481:SF4">
    <property type="entry name" value="SITE-SPECIFIC DNA-METHYLTRANSFERASE (ADENINE-SPECIFIC)"/>
    <property type="match status" value="1"/>
</dbReference>
<dbReference type="Proteomes" id="UP000184114">
    <property type="component" value="Unassembled WGS sequence"/>
</dbReference>
<dbReference type="Gene3D" id="3.40.50.150">
    <property type="entry name" value="Vaccinia Virus protein VP39"/>
    <property type="match status" value="1"/>
</dbReference>
<dbReference type="InterPro" id="IPR029063">
    <property type="entry name" value="SAM-dependent_MTases_sf"/>
</dbReference>
<gene>
    <name evidence="8" type="ORF">SAMN02745784_01244</name>
</gene>
<keyword evidence="5" id="KW-0949">S-adenosyl-L-methionine</keyword>
<dbReference type="EC" id="2.1.1.72" evidence="2"/>
<keyword evidence="4" id="KW-0808">Transferase</keyword>
<comment type="similarity">
    <text evidence="1">Belongs to the N(4)/N(6)-methyltransferase family.</text>
</comment>
<evidence type="ECO:0000256" key="5">
    <source>
        <dbReference type="ARBA" id="ARBA00022691"/>
    </source>
</evidence>
<dbReference type="SUPFAM" id="SSF53335">
    <property type="entry name" value="S-adenosyl-L-methionine-dependent methyltransferases"/>
    <property type="match status" value="1"/>
</dbReference>
<dbReference type="GO" id="GO:0006298">
    <property type="term" value="P:mismatch repair"/>
    <property type="evidence" value="ECO:0007669"/>
    <property type="project" value="TreeGrafter"/>
</dbReference>
<dbReference type="GO" id="GO:1904047">
    <property type="term" value="F:S-adenosyl-L-methionine binding"/>
    <property type="evidence" value="ECO:0007669"/>
    <property type="project" value="TreeGrafter"/>
</dbReference>
<organism evidence="8 9">
    <name type="scientific">Tissierella praeacuta DSM 18095</name>
    <dbReference type="NCBI Taxonomy" id="1123404"/>
    <lineage>
        <taxon>Bacteria</taxon>
        <taxon>Bacillati</taxon>
        <taxon>Bacillota</taxon>
        <taxon>Tissierellia</taxon>
        <taxon>Tissierellales</taxon>
        <taxon>Tissierellaceae</taxon>
        <taxon>Tissierella</taxon>
    </lineage>
</organism>
<dbReference type="InterPro" id="IPR012327">
    <property type="entry name" value="MeTrfase_D12"/>
</dbReference>
<dbReference type="AlphaFoldDB" id="A0A1M4UXB4"/>
<evidence type="ECO:0000256" key="1">
    <source>
        <dbReference type="ARBA" id="ARBA00006594"/>
    </source>
</evidence>
<evidence type="ECO:0000256" key="4">
    <source>
        <dbReference type="ARBA" id="ARBA00022679"/>
    </source>
</evidence>
<evidence type="ECO:0000256" key="7">
    <source>
        <dbReference type="PIRSR" id="PIRSR000398-1"/>
    </source>
</evidence>
<dbReference type="GO" id="GO:0009007">
    <property type="term" value="F:site-specific DNA-methyltransferase (adenine-specific) activity"/>
    <property type="evidence" value="ECO:0007669"/>
    <property type="project" value="UniProtKB-EC"/>
</dbReference>
<reference evidence="9" key="1">
    <citation type="submission" date="2016-11" db="EMBL/GenBank/DDBJ databases">
        <authorList>
            <person name="Varghese N."/>
            <person name="Submissions S."/>
        </authorList>
    </citation>
    <scope>NUCLEOTIDE SEQUENCE [LARGE SCALE GENOMIC DNA]</scope>
    <source>
        <strain evidence="9">DSM 18095</strain>
    </source>
</reference>
<dbReference type="GeneID" id="90995613"/>
<protein>
    <recommendedName>
        <fullName evidence="2">site-specific DNA-methyltransferase (adenine-specific)</fullName>
        <ecNumber evidence="2">2.1.1.72</ecNumber>
    </recommendedName>
</protein>
<dbReference type="PIRSF" id="PIRSF000398">
    <property type="entry name" value="M_m6A_EcoRV"/>
    <property type="match status" value="1"/>
</dbReference>
<evidence type="ECO:0000256" key="2">
    <source>
        <dbReference type="ARBA" id="ARBA00011900"/>
    </source>
</evidence>
<dbReference type="GO" id="GO:0009307">
    <property type="term" value="P:DNA restriction-modification system"/>
    <property type="evidence" value="ECO:0007669"/>
    <property type="project" value="InterPro"/>
</dbReference>
<sequence length="275" mass="32608">MSWIGGKKALRELIVSVFPFYYERYIEVFGGGGWVLFHKSPGNDFEVYNDFNGLLTNLYRCVREKPDELIEALHFVLNSREDFDIVKNALARDSIESDVIKAAYFYQLIRYSYASGLTSFGSQPHDMWSNFPLIEQAHRKLSKVVIENKDFEKLIRQYDRPISFFYLDPPYYETEKYYKNVGEGGFQEKDHIRLRDTLMNIEGKFLLSYNDCDFIRELYDEPNIRIESFTRINNIKQRYDNGAQFQEILIANYDMQERKENNPSQINLFEIENGL</sequence>
<evidence type="ECO:0000313" key="8">
    <source>
        <dbReference type="EMBL" id="SHE61381.1"/>
    </source>
</evidence>
<dbReference type="EMBL" id="FQTY01000004">
    <property type="protein sequence ID" value="SHE61381.1"/>
    <property type="molecule type" value="Genomic_DNA"/>
</dbReference>
<keyword evidence="3 8" id="KW-0489">Methyltransferase</keyword>
<dbReference type="GO" id="GO:0043565">
    <property type="term" value="F:sequence-specific DNA binding"/>
    <property type="evidence" value="ECO:0007669"/>
    <property type="project" value="TreeGrafter"/>
</dbReference>
<feature type="binding site" evidence="7">
    <location>
        <position position="168"/>
    </location>
    <ligand>
        <name>S-adenosyl-L-methionine</name>
        <dbReference type="ChEBI" id="CHEBI:59789"/>
    </ligand>
</feature>
<comment type="catalytic activity">
    <reaction evidence="6">
        <text>a 2'-deoxyadenosine in DNA + S-adenosyl-L-methionine = an N(6)-methyl-2'-deoxyadenosine in DNA + S-adenosyl-L-homocysteine + H(+)</text>
        <dbReference type="Rhea" id="RHEA:15197"/>
        <dbReference type="Rhea" id="RHEA-COMP:12418"/>
        <dbReference type="Rhea" id="RHEA-COMP:12419"/>
        <dbReference type="ChEBI" id="CHEBI:15378"/>
        <dbReference type="ChEBI" id="CHEBI:57856"/>
        <dbReference type="ChEBI" id="CHEBI:59789"/>
        <dbReference type="ChEBI" id="CHEBI:90615"/>
        <dbReference type="ChEBI" id="CHEBI:90616"/>
        <dbReference type="EC" id="2.1.1.72"/>
    </reaction>
</comment>
<dbReference type="Pfam" id="PF02086">
    <property type="entry name" value="MethyltransfD12"/>
    <property type="match status" value="1"/>
</dbReference>
<dbReference type="RefSeq" id="WP_072974377.1">
    <property type="nucleotide sequence ID" value="NZ_FQTY01000004.1"/>
</dbReference>
<dbReference type="InterPro" id="IPR023095">
    <property type="entry name" value="Ade_MeTrfase_dom_2"/>
</dbReference>
<feature type="binding site" evidence="7">
    <location>
        <position position="7"/>
    </location>
    <ligand>
        <name>S-adenosyl-L-methionine</name>
        <dbReference type="ChEBI" id="CHEBI:59789"/>
    </ligand>
</feature>
<dbReference type="Gene3D" id="1.10.1020.10">
    <property type="entry name" value="Adenine-specific Methyltransferase, Domain 2"/>
    <property type="match status" value="1"/>
</dbReference>
<accession>A0A1M4UXB4</accession>
<name>A0A1M4UXB4_9FIRM</name>
<evidence type="ECO:0000256" key="3">
    <source>
        <dbReference type="ARBA" id="ARBA00022603"/>
    </source>
</evidence>
<dbReference type="InterPro" id="IPR012263">
    <property type="entry name" value="M_m6A_EcoRV"/>
</dbReference>
<dbReference type="STRING" id="1123404.SAMN02745784_01244"/>
<proteinExistence type="inferred from homology"/>
<dbReference type="PANTHER" id="PTHR30481">
    <property type="entry name" value="DNA ADENINE METHYLASE"/>
    <property type="match status" value="1"/>
</dbReference>
<evidence type="ECO:0000256" key="6">
    <source>
        <dbReference type="ARBA" id="ARBA00047942"/>
    </source>
</evidence>
<feature type="binding site" evidence="7">
    <location>
        <position position="3"/>
    </location>
    <ligand>
        <name>S-adenosyl-L-methionine</name>
        <dbReference type="ChEBI" id="CHEBI:59789"/>
    </ligand>
</feature>